<sequence length="156" mass="17554">MNDSSWSDRALRDFITRIRDLDFGMHLGEDERDGFIRQAEVRLVPEVRRRVLAEIGATIDAHGVASVAFETLEQETWGKRHTWLMVTTDPWAFLTDLVTDEVRGAYKASARSRADAKRLKGIAEASPRAELMPTPEAVEVGETGERDDVEEEDPVA</sequence>
<evidence type="ECO:0000256" key="1">
    <source>
        <dbReference type="SAM" id="MobiDB-lite"/>
    </source>
</evidence>
<protein>
    <submittedName>
        <fullName evidence="2">Uncharacterized protein</fullName>
    </submittedName>
</protein>
<accession>A0A387BT10</accession>
<evidence type="ECO:0000313" key="3">
    <source>
        <dbReference type="Proteomes" id="UP000275069"/>
    </source>
</evidence>
<gene>
    <name evidence="2" type="ORF">D7I44_12105</name>
</gene>
<dbReference type="AlphaFoldDB" id="A0A387BT10"/>
<dbReference type="OrthoDB" id="5073796at2"/>
<dbReference type="EMBL" id="CP032624">
    <property type="protein sequence ID" value="AYG04200.1"/>
    <property type="molecule type" value="Genomic_DNA"/>
</dbReference>
<feature type="compositionally biased region" description="Acidic residues" evidence="1">
    <location>
        <begin position="145"/>
        <end position="156"/>
    </location>
</feature>
<dbReference type="KEGG" id="gry:D7I44_12105"/>
<dbReference type="Proteomes" id="UP000275069">
    <property type="component" value="Chromosome"/>
</dbReference>
<evidence type="ECO:0000313" key="2">
    <source>
        <dbReference type="EMBL" id="AYG04200.1"/>
    </source>
</evidence>
<reference evidence="2 3" key="1">
    <citation type="submission" date="2018-09" db="EMBL/GenBank/DDBJ databases">
        <title>Genome sequencing of strain 2DFW10M-5.</title>
        <authorList>
            <person name="Heo J."/>
            <person name="Kim S.-J."/>
            <person name="Kwon S.-W."/>
        </authorList>
    </citation>
    <scope>NUCLEOTIDE SEQUENCE [LARGE SCALE GENOMIC DNA]</scope>
    <source>
        <strain evidence="2 3">2DFW10M-5</strain>
    </source>
</reference>
<proteinExistence type="predicted"/>
<keyword evidence="3" id="KW-1185">Reference proteome</keyword>
<feature type="region of interest" description="Disordered" evidence="1">
    <location>
        <begin position="123"/>
        <end position="156"/>
    </location>
</feature>
<name>A0A387BT10_9MICO</name>
<organism evidence="2 3">
    <name type="scientific">Gryllotalpicola protaetiae</name>
    <dbReference type="NCBI Taxonomy" id="2419771"/>
    <lineage>
        <taxon>Bacteria</taxon>
        <taxon>Bacillati</taxon>
        <taxon>Actinomycetota</taxon>
        <taxon>Actinomycetes</taxon>
        <taxon>Micrococcales</taxon>
        <taxon>Microbacteriaceae</taxon>
        <taxon>Gryllotalpicola</taxon>
    </lineage>
</organism>